<dbReference type="AlphaFoldDB" id="H2ATM0"/>
<feature type="signal peptide" evidence="2">
    <location>
        <begin position="1"/>
        <end position="17"/>
    </location>
</feature>
<keyword evidence="5" id="KW-1185">Reference proteome</keyword>
<evidence type="ECO:0000313" key="4">
    <source>
        <dbReference type="EMBL" id="CCF57720.1"/>
    </source>
</evidence>
<dbReference type="KEGG" id="kaf:KAFR_0D00730"/>
<dbReference type="InterPro" id="IPR018789">
    <property type="entry name" value="Flo11"/>
</dbReference>
<evidence type="ECO:0000313" key="5">
    <source>
        <dbReference type="Proteomes" id="UP000005220"/>
    </source>
</evidence>
<dbReference type="SMART" id="SM01213">
    <property type="entry name" value="Flo11"/>
    <property type="match status" value="1"/>
</dbReference>
<dbReference type="GeneID" id="13885678"/>
<dbReference type="eggNOG" id="ENOG502S1H2">
    <property type="taxonomic scope" value="Eukaryota"/>
</dbReference>
<feature type="domain" description="Flo11" evidence="3">
    <location>
        <begin position="33"/>
        <end position="210"/>
    </location>
</feature>
<dbReference type="EMBL" id="HE650824">
    <property type="protein sequence ID" value="CCF57720.1"/>
    <property type="molecule type" value="Genomic_DNA"/>
</dbReference>
<evidence type="ECO:0000256" key="1">
    <source>
        <dbReference type="SAM" id="MobiDB-lite"/>
    </source>
</evidence>
<protein>
    <recommendedName>
        <fullName evidence="3">Flo11 domain-containing protein</fullName>
    </recommendedName>
</protein>
<dbReference type="Proteomes" id="UP000005220">
    <property type="component" value="Chromosome 4"/>
</dbReference>
<feature type="region of interest" description="Disordered" evidence="1">
    <location>
        <begin position="996"/>
        <end position="1016"/>
    </location>
</feature>
<dbReference type="PROSITE" id="PS51824">
    <property type="entry name" value="FLO11"/>
    <property type="match status" value="1"/>
</dbReference>
<feature type="region of interest" description="Disordered" evidence="1">
    <location>
        <begin position="879"/>
        <end position="914"/>
    </location>
</feature>
<keyword evidence="2" id="KW-0732">Signal</keyword>
<feature type="region of interest" description="Disordered" evidence="1">
    <location>
        <begin position="551"/>
        <end position="588"/>
    </location>
</feature>
<dbReference type="OrthoDB" id="4070545at2759"/>
<reference evidence="4 5" key="1">
    <citation type="journal article" date="2011" name="Proc. Natl. Acad. Sci. U.S.A.">
        <title>Evolutionary erosion of yeast sex chromosomes by mating-type switching accidents.</title>
        <authorList>
            <person name="Gordon J.L."/>
            <person name="Armisen D."/>
            <person name="Proux-Wera E."/>
            <person name="Oheigeartaigh S.S."/>
            <person name="Byrne K.P."/>
            <person name="Wolfe K.H."/>
        </authorList>
    </citation>
    <scope>NUCLEOTIDE SEQUENCE [LARGE SCALE GENOMIC DNA]</scope>
    <source>
        <strain evidence="5">ATCC 22294 / BCRC 22015 / CBS 2517 / CECT 1963 / NBRC 1671 / NRRL Y-8276</strain>
    </source>
</reference>
<feature type="compositionally biased region" description="Low complexity" evidence="1">
    <location>
        <begin position="573"/>
        <end position="588"/>
    </location>
</feature>
<feature type="chain" id="PRO_5003559272" description="Flo11 domain-containing protein" evidence="2">
    <location>
        <begin position="18"/>
        <end position="1063"/>
    </location>
</feature>
<evidence type="ECO:0000259" key="3">
    <source>
        <dbReference type="PROSITE" id="PS51824"/>
    </source>
</evidence>
<evidence type="ECO:0000256" key="2">
    <source>
        <dbReference type="SAM" id="SignalP"/>
    </source>
</evidence>
<feature type="region of interest" description="Disordered" evidence="1">
    <location>
        <begin position="372"/>
        <end position="407"/>
    </location>
</feature>
<organism evidence="4 5">
    <name type="scientific">Kazachstania africana (strain ATCC 22294 / BCRC 22015 / CBS 2517 / CECT 1963 / NBRC 1671 / NRRL Y-8276)</name>
    <name type="common">Yeast</name>
    <name type="synonym">Kluyveromyces africanus</name>
    <dbReference type="NCBI Taxonomy" id="1071382"/>
    <lineage>
        <taxon>Eukaryota</taxon>
        <taxon>Fungi</taxon>
        <taxon>Dikarya</taxon>
        <taxon>Ascomycota</taxon>
        <taxon>Saccharomycotina</taxon>
        <taxon>Saccharomycetes</taxon>
        <taxon>Saccharomycetales</taxon>
        <taxon>Saccharomycetaceae</taxon>
        <taxon>Kazachstania</taxon>
    </lineage>
</organism>
<feature type="compositionally biased region" description="Low complexity" evidence="1">
    <location>
        <begin position="1006"/>
        <end position="1016"/>
    </location>
</feature>
<dbReference type="RefSeq" id="XP_003956855.1">
    <property type="nucleotide sequence ID" value="XM_003956806.1"/>
</dbReference>
<name>H2ATM0_KAZAF</name>
<dbReference type="HOGENOM" id="CLU_288860_0_0_1"/>
<sequence length="1063" mass="112152">MIQLATLLLFLLRMINAASPSWDSVTPPVNLAKREEQTCGQIINGCPDLNFTYHEKLNGIMDYDLSIDSVVWTGANTYNLTVTVTGQEAIALKYLWSLKLIGVQGPESTIVLYGKNENTYLIDDPTHFTVTFEVYAEPSSDNPDIVWMPNFEIKYEYLQGDASQYSSTWEWGTATFTLITGCYDYDNQCRSETDFPGYFWSYQCDDGVDISDLYNVEICGTSTISSSYSTLQSSSTIAETSVPSSSVPSAMTSASSSVETGSTSGVSLVSSTIISTTSSENMVSKSSSPLPSTTVSSTLSSLLSFSTSSHSLVTFSTSVGSGSSEAFETSSSSVAFTKASSEMSSYSIGTAPSAISSMITFSSSYTPSGSSLLHISTPSTSEPSAVVSSTKSSSVRSTASDSGSSESFLSASTHSKESLHTISTSLSLHLSSASSPYSTSFSTVSSEPTLIDNSDTSYLWHSVSSDIIPSDCSFITPTGPASSPSSAILPDTTSLDAFSSVPSASLIITTSTFSSRATASSDSLLNVHSNSASAVTSESLSRGTTVSVVQPSSSIEQSVTSSDAPSTLPPPFSSFLSSKDSSSGTSDRYTRISSDIISSQSFSHNISIASSSQSTASISYVSSSPNNSALLGTSSSEISSSTSPSHKSYYSSDFVSIDFHSTVVTQSETSLSFTSLMETSQPSNTVITSLPSHTDTTFRITLSSEDYSIITSSTQTSQPAITTSSLEMPPSSSSSMSSSSNSAISNDIASLHGSTTASSSLVPLQDVLVTSSSPVYSVIVTSPIDSKVSSLGSTSLSRSFDTEDNVITESHLLSTTTPISAPPIEGEETGHHILKKETRIPFSKAKSEHNFGTSRFEYLRGSTEKVTYATSIISFHDGTKVSPSHSEPKGLDTTSSLKISYPPSPSSRAVGNENGEVSMNTLTSLMSLSATPTIVSTEQATAGSTVEIRLAVPVPPTRITPESNIKSTSASFKSHVKTTYNQQLLFSSISKGDLHSETNKAKQTGSSRSNPSESSFSSVKTVIQEEFSVESQASNFMSEYSGIANSNEVNGIFYGLVCLLLML</sequence>
<feature type="compositionally biased region" description="Polar residues" evidence="1">
    <location>
        <begin position="551"/>
        <end position="564"/>
    </location>
</feature>
<feature type="region of interest" description="Disordered" evidence="1">
    <location>
        <begin position="713"/>
        <end position="743"/>
    </location>
</feature>
<proteinExistence type="predicted"/>
<gene>
    <name evidence="4" type="primary">KAFR0D00730</name>
    <name evidence="4" type="ORF">KAFR_0D00730</name>
</gene>
<feature type="compositionally biased region" description="Low complexity" evidence="1">
    <location>
        <begin position="381"/>
        <end position="405"/>
    </location>
</feature>
<accession>H2ATM0</accession>
<dbReference type="Pfam" id="PF10182">
    <property type="entry name" value="Flo11"/>
    <property type="match status" value="1"/>
</dbReference>
<dbReference type="InParanoid" id="H2ATM0"/>